<gene>
    <name evidence="2" type="primary">LOC136076184</name>
</gene>
<accession>A0ABM4B9Z6</accession>
<dbReference type="PANTHER" id="PTHR45913">
    <property type="entry name" value="EPM2A-INTERACTING PROTEIN 1"/>
    <property type="match status" value="1"/>
</dbReference>
<reference evidence="1" key="1">
    <citation type="submission" date="2025-05" db="UniProtKB">
        <authorList>
            <consortium name="RefSeq"/>
        </authorList>
    </citation>
    <scope>NUCLEOTIDE SEQUENCE [LARGE SCALE GENOMIC DNA]</scope>
</reference>
<protein>
    <submittedName>
        <fullName evidence="2">Uncharacterized protein LOC136076184</fullName>
    </submittedName>
</protein>
<proteinExistence type="predicted"/>
<name>A0ABM4B9Z6_HYDVU</name>
<dbReference type="RefSeq" id="XP_065645729.1">
    <property type="nucleotide sequence ID" value="XM_065789657.1"/>
</dbReference>
<reference evidence="2" key="2">
    <citation type="submission" date="2025-08" db="UniProtKB">
        <authorList>
            <consortium name="RefSeq"/>
        </authorList>
    </citation>
    <scope>IDENTIFICATION</scope>
</reference>
<dbReference type="Proteomes" id="UP001652625">
    <property type="component" value="Chromosome 02"/>
</dbReference>
<dbReference type="PANTHER" id="PTHR45913:SF10">
    <property type="entry name" value="DUF4371 DOMAIN-CONTAINING PROTEIN"/>
    <property type="match status" value="1"/>
</dbReference>
<sequence>MKCLETKNINIERIVSVATDGAPAMIAKNKGFIKLFSSHISHEIISFHCILHQEALVAKSLGALPQLKNVMEVIVPIDNLYGSACSHIAVLHFKVETYIRLKFNKIVQVYNVNGIDLKSIDIKALYARTLCSCFYSYTDLLFSSETDTAAKIDEMCISEPLTYLFEPG</sequence>
<evidence type="ECO:0000313" key="2">
    <source>
        <dbReference type="RefSeq" id="XP_065645729.1"/>
    </source>
</evidence>
<keyword evidence="1" id="KW-1185">Reference proteome</keyword>
<organism evidence="1 2">
    <name type="scientific">Hydra vulgaris</name>
    <name type="common">Hydra</name>
    <name type="synonym">Hydra attenuata</name>
    <dbReference type="NCBI Taxonomy" id="6087"/>
    <lineage>
        <taxon>Eukaryota</taxon>
        <taxon>Metazoa</taxon>
        <taxon>Cnidaria</taxon>
        <taxon>Hydrozoa</taxon>
        <taxon>Hydroidolina</taxon>
        <taxon>Anthoathecata</taxon>
        <taxon>Aplanulata</taxon>
        <taxon>Hydridae</taxon>
        <taxon>Hydra</taxon>
    </lineage>
</organism>
<dbReference type="GeneID" id="136076184"/>
<evidence type="ECO:0000313" key="1">
    <source>
        <dbReference type="Proteomes" id="UP001652625"/>
    </source>
</evidence>